<dbReference type="InterPro" id="IPR050860">
    <property type="entry name" value="FeoB_GTPase"/>
</dbReference>
<keyword evidence="16" id="KW-0479">Metal-binding</keyword>
<evidence type="ECO:0000256" key="12">
    <source>
        <dbReference type="ARBA" id="ARBA00023134"/>
    </source>
</evidence>
<feature type="binding site" evidence="16">
    <location>
        <position position="22"/>
    </location>
    <ligand>
        <name>Mg(2+)</name>
        <dbReference type="ChEBI" id="CHEBI:18420"/>
        <label>1</label>
    </ligand>
</feature>
<reference evidence="19 20" key="1">
    <citation type="submission" date="2020-04" db="EMBL/GenBank/DDBJ databases">
        <title>Genomic insights into acetone-butanol-ethanol (ABE) fermentation by sequencing solventogenic clostridia strains.</title>
        <authorList>
            <person name="Brown S."/>
        </authorList>
    </citation>
    <scope>NUCLEOTIDE SEQUENCE [LARGE SCALE GENOMIC DNA]</scope>
    <source>
        <strain evidence="19 20">DJ011</strain>
    </source>
</reference>
<dbReference type="PANTHER" id="PTHR43185:SF1">
    <property type="entry name" value="FE(2+) TRANSPORTER FEOB"/>
    <property type="match status" value="1"/>
</dbReference>
<feature type="binding site" evidence="16">
    <location>
        <position position="26"/>
    </location>
    <ligand>
        <name>Mg(2+)</name>
        <dbReference type="ChEBI" id="CHEBI:18420"/>
        <label>2</label>
    </ligand>
</feature>
<dbReference type="RefSeq" id="WP_035148263.1">
    <property type="nucleotide sequence ID" value="NZ_JAAZWO010000007.1"/>
</dbReference>
<evidence type="ECO:0000256" key="8">
    <source>
        <dbReference type="ARBA" id="ARBA00022741"/>
    </source>
</evidence>
<dbReference type="EMBL" id="JAAZWO010000007">
    <property type="protein sequence ID" value="MBC2397712.1"/>
    <property type="molecule type" value="Genomic_DNA"/>
</dbReference>
<feature type="binding site" evidence="15">
    <location>
        <begin position="11"/>
        <end position="18"/>
    </location>
    <ligand>
        <name>GTP</name>
        <dbReference type="ChEBI" id="CHEBI:37565"/>
        <label>1</label>
    </ligand>
</feature>
<evidence type="ECO:0000259" key="18">
    <source>
        <dbReference type="PROSITE" id="PS51711"/>
    </source>
</evidence>
<name>A0A923E722_CLOTT</name>
<feature type="transmembrane region" description="Helical" evidence="17">
    <location>
        <begin position="427"/>
        <end position="454"/>
    </location>
</feature>
<evidence type="ECO:0000256" key="1">
    <source>
        <dbReference type="ARBA" id="ARBA00003926"/>
    </source>
</evidence>
<keyword evidence="5 17" id="KW-0410">Iron transport</keyword>
<feature type="transmembrane region" description="Helical" evidence="17">
    <location>
        <begin position="652"/>
        <end position="674"/>
    </location>
</feature>
<accession>A0A923E722</accession>
<keyword evidence="7 17" id="KW-0812">Transmembrane</keyword>
<feature type="transmembrane region" description="Helical" evidence="17">
    <location>
        <begin position="524"/>
        <end position="543"/>
    </location>
</feature>
<evidence type="ECO:0000256" key="15">
    <source>
        <dbReference type="PIRSR" id="PIRSR603373-1"/>
    </source>
</evidence>
<dbReference type="InterPro" id="IPR030389">
    <property type="entry name" value="G_FEOB_dom"/>
</dbReference>
<feature type="binding site" evidence="15">
    <location>
        <begin position="57"/>
        <end position="60"/>
    </location>
    <ligand>
        <name>GTP</name>
        <dbReference type="ChEBI" id="CHEBI:37565"/>
        <label>1</label>
    </ligand>
</feature>
<protein>
    <recommendedName>
        <fullName evidence="14 17">Ferrous iron transport protein B</fullName>
    </recommendedName>
</protein>
<keyword evidence="6" id="KW-0997">Cell inner membrane</keyword>
<evidence type="ECO:0000256" key="16">
    <source>
        <dbReference type="PIRSR" id="PIRSR603373-2"/>
    </source>
</evidence>
<keyword evidence="16" id="KW-0460">Magnesium</keyword>
<evidence type="ECO:0000256" key="4">
    <source>
        <dbReference type="ARBA" id="ARBA00022475"/>
    </source>
</evidence>
<evidence type="ECO:0000256" key="2">
    <source>
        <dbReference type="ARBA" id="ARBA00004429"/>
    </source>
</evidence>
<feature type="transmembrane region" description="Helical" evidence="17">
    <location>
        <begin position="290"/>
        <end position="310"/>
    </location>
</feature>
<dbReference type="PRINTS" id="PR00326">
    <property type="entry name" value="GTP1OBG"/>
</dbReference>
<keyword evidence="10 17" id="KW-0408">Iron</keyword>
<feature type="domain" description="FeoB-type G" evidence="18">
    <location>
        <begin position="4"/>
        <end position="166"/>
    </location>
</feature>
<evidence type="ECO:0000256" key="5">
    <source>
        <dbReference type="ARBA" id="ARBA00022496"/>
    </source>
</evidence>
<dbReference type="InterPro" id="IPR005225">
    <property type="entry name" value="Small_GTP-bd"/>
</dbReference>
<dbReference type="InterPro" id="IPR027417">
    <property type="entry name" value="P-loop_NTPase"/>
</dbReference>
<dbReference type="Pfam" id="PF07664">
    <property type="entry name" value="FeoB_C"/>
    <property type="match status" value="1"/>
</dbReference>
<dbReference type="FunFam" id="3.40.50.300:FF:000426">
    <property type="entry name" value="Ferrous iron transport protein B"/>
    <property type="match status" value="1"/>
</dbReference>
<keyword evidence="3 17" id="KW-0813">Transport</keyword>
<dbReference type="Gene3D" id="1.10.287.1770">
    <property type="match status" value="1"/>
</dbReference>
<feature type="binding site" evidence="15">
    <location>
        <begin position="36"/>
        <end position="40"/>
    </location>
    <ligand>
        <name>GTP</name>
        <dbReference type="ChEBI" id="CHEBI:37565"/>
        <label>1</label>
    </ligand>
</feature>
<feature type="transmembrane region" description="Helical" evidence="17">
    <location>
        <begin position="460"/>
        <end position="482"/>
    </location>
</feature>
<evidence type="ECO:0000256" key="9">
    <source>
        <dbReference type="ARBA" id="ARBA00022989"/>
    </source>
</evidence>
<evidence type="ECO:0000313" key="19">
    <source>
        <dbReference type="EMBL" id="MBC2397712.1"/>
    </source>
</evidence>
<dbReference type="NCBIfam" id="TIGR00437">
    <property type="entry name" value="feoB"/>
    <property type="match status" value="1"/>
</dbReference>
<evidence type="ECO:0000256" key="10">
    <source>
        <dbReference type="ARBA" id="ARBA00023004"/>
    </source>
</evidence>
<keyword evidence="9 17" id="KW-1133">Transmembrane helix</keyword>
<dbReference type="InterPro" id="IPR006073">
    <property type="entry name" value="GTP-bd"/>
</dbReference>
<sequence>MENTLTFALVGNPNCGKTTLFNAITGSRQHVGNWPGVTVEKKEGKVKFENREINIVDLPGTYSLGAYSEDEIVARNFILEGNSDVVINVVDSTNIERNLYLTTQLLEMNKKVIIALNMVDEAEKKNVKIAIDKLAEKLGVSVIPTVAIKGNGIKDLLNKGVEIAEKGKNKIFKRDYGEELEKEISSLKSMLNESNIDLPYPEEWIALKLLENDPHILNRIKENNVNKKLIEQLKKSVENITNEVGYDTESYIVDKRYDFISSITKNTVARKDNKELTFSDKIDKVVTNKWLGMPIFALIMFLMYQITMTFGNDFLGGFIDEGFGKLGEIAEVAMENSPEIIKSLVVDGIIGGMGAVLVFVPLLFTMYLIISLLEDSGYMARAAYVMDRFMSSIGLHGKTAVSLIIGSGCNVAGIMSTRTLESKKDRMVGILINPFISCGARLPVYALFIGAFFADKKVGIFSASGIIVFLLYTLGILMAIIMGKIFSNTVFKGENSYFIMELPPYRIPTFKSVLIHMWEKSEAFIKKAGSIIFVIVLLVWALSNLPVGVEPGSENSILGIIGGFFAPIFKPAGFGTWQAGVALITGLGAKEAVVATMATTYGLASEGAELTAVIQNVFTPLSAMSFMIFSLLYSPCAAAIGAIKRETNSAKWAWFTVFYTTAIAWVVSVAFYQIGRLLGFN</sequence>
<feature type="binding site" evidence="16">
    <location>
        <position position="25"/>
    </location>
    <ligand>
        <name>Mg(2+)</name>
        <dbReference type="ChEBI" id="CHEBI:18420"/>
        <label>2</label>
    </ligand>
</feature>
<dbReference type="GO" id="GO:0005886">
    <property type="term" value="C:plasma membrane"/>
    <property type="evidence" value="ECO:0007669"/>
    <property type="project" value="UniProtKB-SubCell"/>
</dbReference>
<organism evidence="19 20">
    <name type="scientific">Clostridium tetanomorphum</name>
    <dbReference type="NCBI Taxonomy" id="1553"/>
    <lineage>
        <taxon>Bacteria</taxon>
        <taxon>Bacillati</taxon>
        <taxon>Bacillota</taxon>
        <taxon>Clostridia</taxon>
        <taxon>Eubacteriales</taxon>
        <taxon>Clostridiaceae</taxon>
        <taxon>Clostridium</taxon>
    </lineage>
</organism>
<comment type="subcellular location">
    <subcellularLocation>
        <location evidence="2">Cell inner membrane</location>
        <topology evidence="2">Multi-pass membrane protein</topology>
    </subcellularLocation>
    <subcellularLocation>
        <location evidence="17">Cell membrane</location>
        <topology evidence="17">Multi-pass membrane protein</topology>
    </subcellularLocation>
</comment>
<dbReference type="InterPro" id="IPR003373">
    <property type="entry name" value="Fe2_transport_prot-B"/>
</dbReference>
<dbReference type="AlphaFoldDB" id="A0A923E722"/>
<evidence type="ECO:0000256" key="7">
    <source>
        <dbReference type="ARBA" id="ARBA00022692"/>
    </source>
</evidence>
<dbReference type="GO" id="GO:0005525">
    <property type="term" value="F:GTP binding"/>
    <property type="evidence" value="ECO:0007669"/>
    <property type="project" value="UniProtKB-KW"/>
</dbReference>
<dbReference type="InterPro" id="IPR041069">
    <property type="entry name" value="FeoB_Cyto"/>
</dbReference>
<evidence type="ECO:0000256" key="6">
    <source>
        <dbReference type="ARBA" id="ARBA00022519"/>
    </source>
</evidence>
<dbReference type="Pfam" id="PF02421">
    <property type="entry name" value="FeoB_N"/>
    <property type="match status" value="1"/>
</dbReference>
<dbReference type="NCBIfam" id="TIGR00231">
    <property type="entry name" value="small_GTP"/>
    <property type="match status" value="1"/>
</dbReference>
<evidence type="ECO:0000256" key="14">
    <source>
        <dbReference type="NCBIfam" id="TIGR00437"/>
    </source>
</evidence>
<evidence type="ECO:0000256" key="3">
    <source>
        <dbReference type="ARBA" id="ARBA00022448"/>
    </source>
</evidence>
<evidence type="ECO:0000256" key="13">
    <source>
        <dbReference type="ARBA" id="ARBA00023136"/>
    </source>
</evidence>
<gene>
    <name evidence="19" type="primary">feoB</name>
    <name evidence="19" type="ORF">HGG79_07985</name>
</gene>
<comment type="similarity">
    <text evidence="17">Belongs to the TRAFAC class TrmE-Era-EngA-EngB-Septin-like GTPase superfamily. FeoB GTPase (TC 9.A.8) family.</text>
</comment>
<dbReference type="InterPro" id="IPR011640">
    <property type="entry name" value="Fe2_transport_prot_B_C"/>
</dbReference>
<keyword evidence="13 17" id="KW-0472">Membrane</keyword>
<dbReference type="PANTHER" id="PTHR43185">
    <property type="entry name" value="FERROUS IRON TRANSPORT PROTEIN B"/>
    <property type="match status" value="1"/>
</dbReference>
<comment type="caution">
    <text evidence="19">The sequence shown here is derived from an EMBL/GenBank/DDBJ whole genome shotgun (WGS) entry which is preliminary data.</text>
</comment>
<feature type="transmembrane region" description="Helical" evidence="17">
    <location>
        <begin position="617"/>
        <end position="640"/>
    </location>
</feature>
<dbReference type="InterPro" id="IPR011642">
    <property type="entry name" value="Gate_dom"/>
</dbReference>
<dbReference type="Gene3D" id="3.40.50.300">
    <property type="entry name" value="P-loop containing nucleotide triphosphate hydrolases"/>
    <property type="match status" value="1"/>
</dbReference>
<keyword evidence="12 15" id="KW-0342">GTP-binding</keyword>
<keyword evidence="8 15" id="KW-0547">Nucleotide-binding</keyword>
<feature type="binding site" evidence="15">
    <location>
        <begin position="117"/>
        <end position="120"/>
    </location>
    <ligand>
        <name>GTP</name>
        <dbReference type="ChEBI" id="CHEBI:37565"/>
        <label>1</label>
    </ligand>
</feature>
<keyword evidence="11" id="KW-0406">Ion transport</keyword>
<dbReference type="Proteomes" id="UP000563151">
    <property type="component" value="Unassembled WGS sequence"/>
</dbReference>
<evidence type="ECO:0000256" key="17">
    <source>
        <dbReference type="RuleBase" id="RU362098"/>
    </source>
</evidence>
<feature type="transmembrane region" description="Helical" evidence="17">
    <location>
        <begin position="393"/>
        <end position="415"/>
    </location>
</feature>
<dbReference type="Pfam" id="PF07670">
    <property type="entry name" value="Gate"/>
    <property type="match status" value="2"/>
</dbReference>
<evidence type="ECO:0000256" key="11">
    <source>
        <dbReference type="ARBA" id="ARBA00023065"/>
    </source>
</evidence>
<dbReference type="PROSITE" id="PS51711">
    <property type="entry name" value="G_FEOB"/>
    <property type="match status" value="1"/>
</dbReference>
<comment type="function">
    <text evidence="1 17">Probable transporter of a GTP-driven Fe(2+) uptake system.</text>
</comment>
<feature type="transmembrane region" description="Helical" evidence="17">
    <location>
        <begin position="344"/>
        <end position="373"/>
    </location>
</feature>
<keyword evidence="4" id="KW-1003">Cell membrane</keyword>
<keyword evidence="20" id="KW-1185">Reference proteome</keyword>
<dbReference type="SUPFAM" id="SSF52540">
    <property type="entry name" value="P-loop containing nucleoside triphosphate hydrolases"/>
    <property type="match status" value="1"/>
</dbReference>
<dbReference type="Pfam" id="PF17910">
    <property type="entry name" value="FeoB_Cyto"/>
    <property type="match status" value="1"/>
</dbReference>
<dbReference type="GO" id="GO:0015093">
    <property type="term" value="F:ferrous iron transmembrane transporter activity"/>
    <property type="evidence" value="ECO:0007669"/>
    <property type="project" value="UniProtKB-UniRule"/>
</dbReference>
<dbReference type="GO" id="GO:0046872">
    <property type="term" value="F:metal ion binding"/>
    <property type="evidence" value="ECO:0007669"/>
    <property type="project" value="UniProtKB-KW"/>
</dbReference>
<feature type="binding site" evidence="16">
    <location>
        <position position="23"/>
    </location>
    <ligand>
        <name>Mg(2+)</name>
        <dbReference type="ChEBI" id="CHEBI:18420"/>
        <label>2</label>
    </ligand>
</feature>
<dbReference type="CDD" id="cd01879">
    <property type="entry name" value="FeoB"/>
    <property type="match status" value="1"/>
</dbReference>
<evidence type="ECO:0000313" key="20">
    <source>
        <dbReference type="Proteomes" id="UP000563151"/>
    </source>
</evidence>
<proteinExistence type="inferred from homology"/>